<dbReference type="Proteomes" id="UP000516380">
    <property type="component" value="Chromosome"/>
</dbReference>
<dbReference type="EMBL" id="AP023343">
    <property type="protein sequence ID" value="BCI91383.1"/>
    <property type="molecule type" value="Genomic_DNA"/>
</dbReference>
<reference evidence="2 3" key="1">
    <citation type="submission" date="2020-07" db="EMBL/GenBank/DDBJ databases">
        <title>Mycobacterium kansasii (former subtype) with zoonotic potential isolated from diseased indoor pet cat, Japan.</title>
        <authorList>
            <person name="Fukano H."/>
            <person name="Terazono T."/>
            <person name="Hoshino Y."/>
        </authorList>
    </citation>
    <scope>NUCLEOTIDE SEQUENCE [LARGE SCALE GENOMIC DNA]</scope>
    <source>
        <strain evidence="2 3">Kuro-I</strain>
    </source>
</reference>
<feature type="transmembrane region" description="Helical" evidence="1">
    <location>
        <begin position="34"/>
        <end position="53"/>
    </location>
</feature>
<keyword evidence="1" id="KW-0472">Membrane</keyword>
<evidence type="ECO:0000256" key="1">
    <source>
        <dbReference type="SAM" id="Phobius"/>
    </source>
</evidence>
<keyword evidence="1" id="KW-0812">Transmembrane</keyword>
<name>A0A7G1ING8_MYCKA</name>
<dbReference type="AlphaFoldDB" id="A0A7G1ING8"/>
<accession>A0A7G1ING8</accession>
<proteinExistence type="predicted"/>
<feature type="transmembrane region" description="Helical" evidence="1">
    <location>
        <begin position="91"/>
        <end position="111"/>
    </location>
</feature>
<gene>
    <name evidence="2" type="ORF">NIIDMKKI_65890</name>
</gene>
<keyword evidence="1" id="KW-1133">Transmembrane helix</keyword>
<evidence type="ECO:0000313" key="2">
    <source>
        <dbReference type="EMBL" id="BCI91383.1"/>
    </source>
</evidence>
<sequence length="116" mass="11571">MLLLIALIAGWRGLAGSWPAYVGIRPLEFSLGQYNLRGAVVLIAVALAMLAAAKAGQRMIAIAAAAVAALAAASIYVQVGGTAVWLGGTNTTAVVFVCAAVVSLATGSMIGRTKGA</sequence>
<feature type="transmembrane region" description="Helical" evidence="1">
    <location>
        <begin position="60"/>
        <end position="79"/>
    </location>
</feature>
<protein>
    <submittedName>
        <fullName evidence="2">Uncharacterized protein</fullName>
    </submittedName>
</protein>
<organism evidence="2 3">
    <name type="scientific">Mycobacterium kansasii</name>
    <dbReference type="NCBI Taxonomy" id="1768"/>
    <lineage>
        <taxon>Bacteria</taxon>
        <taxon>Bacillati</taxon>
        <taxon>Actinomycetota</taxon>
        <taxon>Actinomycetes</taxon>
        <taxon>Mycobacteriales</taxon>
        <taxon>Mycobacteriaceae</taxon>
        <taxon>Mycobacterium</taxon>
    </lineage>
</organism>
<evidence type="ECO:0000313" key="3">
    <source>
        <dbReference type="Proteomes" id="UP000516380"/>
    </source>
</evidence>
<keyword evidence="3" id="KW-1185">Reference proteome</keyword>